<name>A0A7S3EV83_9EUKA</name>
<keyword evidence="1" id="KW-1133">Transmembrane helix</keyword>
<evidence type="ECO:0000256" key="1">
    <source>
        <dbReference type="SAM" id="Phobius"/>
    </source>
</evidence>
<proteinExistence type="predicted"/>
<reference evidence="2" key="1">
    <citation type="submission" date="2021-01" db="EMBL/GenBank/DDBJ databases">
        <authorList>
            <person name="Corre E."/>
            <person name="Pelletier E."/>
            <person name="Niang G."/>
            <person name="Scheremetjew M."/>
            <person name="Finn R."/>
            <person name="Kale V."/>
            <person name="Holt S."/>
            <person name="Cochrane G."/>
            <person name="Meng A."/>
            <person name="Brown T."/>
            <person name="Cohen L."/>
        </authorList>
    </citation>
    <scope>NUCLEOTIDE SEQUENCE</scope>
    <source>
        <strain evidence="2">CCMP281</strain>
    </source>
</reference>
<keyword evidence="1" id="KW-0812">Transmembrane</keyword>
<organism evidence="2">
    <name type="scientific">Haptolina ericina</name>
    <dbReference type="NCBI Taxonomy" id="156174"/>
    <lineage>
        <taxon>Eukaryota</taxon>
        <taxon>Haptista</taxon>
        <taxon>Haptophyta</taxon>
        <taxon>Prymnesiophyceae</taxon>
        <taxon>Prymnesiales</taxon>
        <taxon>Prymnesiaceae</taxon>
        <taxon>Haptolina</taxon>
    </lineage>
</organism>
<gene>
    <name evidence="2" type="ORF">HERI1096_LOCUS10889</name>
</gene>
<dbReference type="EMBL" id="HBHX01019556">
    <property type="protein sequence ID" value="CAE0110229.1"/>
    <property type="molecule type" value="Transcribed_RNA"/>
</dbReference>
<dbReference type="AlphaFoldDB" id="A0A7S3EV83"/>
<sequence length="137" mass="14201">MAAAMAAAVMAAARVAVREVVALEVAWVAVGGLVVVLVDRVAALAALAARAAKVAKAACQGRRLSVPRWQSTIPTWRKRAICALGSVRTRGERRHALSCGWMELGIVVCEYSGGGARGALVVAPLRQGVGPFRGQGD</sequence>
<protein>
    <submittedName>
        <fullName evidence="2">Uncharacterized protein</fullName>
    </submittedName>
</protein>
<evidence type="ECO:0000313" key="2">
    <source>
        <dbReference type="EMBL" id="CAE0110229.1"/>
    </source>
</evidence>
<keyword evidence="1" id="KW-0472">Membrane</keyword>
<feature type="transmembrane region" description="Helical" evidence="1">
    <location>
        <begin position="28"/>
        <end position="48"/>
    </location>
</feature>
<accession>A0A7S3EV83</accession>